<evidence type="ECO:0000313" key="7">
    <source>
        <dbReference type="EMBL" id="CUH78625.1"/>
    </source>
</evidence>
<evidence type="ECO:0000256" key="2">
    <source>
        <dbReference type="ARBA" id="ARBA00022679"/>
    </source>
</evidence>
<organism evidence="7 8">
    <name type="scientific">Tritonibacter multivorans</name>
    <dbReference type="NCBI Taxonomy" id="928856"/>
    <lineage>
        <taxon>Bacteria</taxon>
        <taxon>Pseudomonadati</taxon>
        <taxon>Pseudomonadota</taxon>
        <taxon>Alphaproteobacteria</taxon>
        <taxon>Rhodobacterales</taxon>
        <taxon>Paracoccaceae</taxon>
        <taxon>Tritonibacter</taxon>
    </lineage>
</organism>
<dbReference type="PROSITE" id="PS00737">
    <property type="entry name" value="THIOLASE_2"/>
    <property type="match status" value="1"/>
</dbReference>
<dbReference type="STRING" id="928856.SAMN04488049_12041"/>
<sequence>MTRSHILAACRSPIAPRNGALAALQPHDLSTPVIGSLLDRAGVAPDQVGELILSNALGAGGNLARIAALDAGLAQSVAGLSLDRQCAGGLDAVLLGDAMIRAGMHDVVIAGGVESYSRRPIRLHNFADGRPPEAYDQAPFTPWPDQDPDMAEAAEALATELGISRVAQDIWAQQSHQKALAAQAGLADEIIPVAGLDHDSFTRALGPRHCRMAKSVCGSITAANMAVAADAAAFVMMVSERFLQTCDRASVAVVAGKTLGADPLQPGLAPVPAIHAALRMAGLSPTDLSFAEIMEAFAVQAIACQQGAKLPAEIVNQNGGALARGHPIGASGAVLATRLFQDLTTAGRGRGLAAIAAAGGLGSALVLEI</sequence>
<dbReference type="InterPro" id="IPR016039">
    <property type="entry name" value="Thiolase-like"/>
</dbReference>
<name>A0A0N7LZU3_9RHOB</name>
<evidence type="ECO:0000259" key="5">
    <source>
        <dbReference type="Pfam" id="PF00108"/>
    </source>
</evidence>
<evidence type="ECO:0000256" key="4">
    <source>
        <dbReference type="RuleBase" id="RU003557"/>
    </source>
</evidence>
<evidence type="ECO:0000256" key="3">
    <source>
        <dbReference type="ARBA" id="ARBA00023315"/>
    </source>
</evidence>
<dbReference type="OrthoDB" id="7838428at2"/>
<keyword evidence="8" id="KW-1185">Reference proteome</keyword>
<dbReference type="EC" id="2.3.1.-" evidence="7"/>
<evidence type="ECO:0000256" key="1">
    <source>
        <dbReference type="ARBA" id="ARBA00010982"/>
    </source>
</evidence>
<keyword evidence="2 4" id="KW-0808">Transferase</keyword>
<dbReference type="GO" id="GO:0003988">
    <property type="term" value="F:acetyl-CoA C-acyltransferase activity"/>
    <property type="evidence" value="ECO:0007669"/>
    <property type="project" value="UniProtKB-ARBA"/>
</dbReference>
<dbReference type="InterPro" id="IPR020617">
    <property type="entry name" value="Thiolase_C"/>
</dbReference>
<gene>
    <name evidence="7" type="primary">yhfS</name>
    <name evidence="7" type="ORF">TRM7557_01967</name>
</gene>
<comment type="similarity">
    <text evidence="1 4">Belongs to the thiolase-like superfamily. Thiolase family.</text>
</comment>
<dbReference type="RefSeq" id="WP_058290035.1">
    <property type="nucleotide sequence ID" value="NZ_CYSD01000032.1"/>
</dbReference>
<dbReference type="PANTHER" id="PTHR18919:SF107">
    <property type="entry name" value="ACETYL-COA ACETYLTRANSFERASE, CYTOSOLIC"/>
    <property type="match status" value="1"/>
</dbReference>
<dbReference type="InterPro" id="IPR020616">
    <property type="entry name" value="Thiolase_N"/>
</dbReference>
<reference evidence="7 8" key="1">
    <citation type="submission" date="2015-09" db="EMBL/GenBank/DDBJ databases">
        <authorList>
            <consortium name="Swine Surveillance"/>
        </authorList>
    </citation>
    <scope>NUCLEOTIDE SEQUENCE [LARGE SCALE GENOMIC DNA]</scope>
    <source>
        <strain evidence="7 8">CECT 7557</strain>
    </source>
</reference>
<dbReference type="Gene3D" id="3.40.47.10">
    <property type="match status" value="2"/>
</dbReference>
<feature type="domain" description="Thiolase N-terminal" evidence="5">
    <location>
        <begin position="6"/>
        <end position="240"/>
    </location>
</feature>
<protein>
    <submittedName>
        <fullName evidence="7">Putative acetyl-CoA C-acetyltransferase YhfS</fullName>
        <ecNumber evidence="7">2.3.1.-</ecNumber>
    </submittedName>
</protein>
<evidence type="ECO:0000259" key="6">
    <source>
        <dbReference type="Pfam" id="PF02803"/>
    </source>
</evidence>
<accession>A0A0N7LZU3</accession>
<dbReference type="PANTHER" id="PTHR18919">
    <property type="entry name" value="ACETYL-COA C-ACYLTRANSFERASE"/>
    <property type="match status" value="1"/>
</dbReference>
<dbReference type="Proteomes" id="UP000052022">
    <property type="component" value="Unassembled WGS sequence"/>
</dbReference>
<dbReference type="InterPro" id="IPR002155">
    <property type="entry name" value="Thiolase"/>
</dbReference>
<dbReference type="SUPFAM" id="SSF53901">
    <property type="entry name" value="Thiolase-like"/>
    <property type="match status" value="2"/>
</dbReference>
<dbReference type="NCBIfam" id="TIGR01930">
    <property type="entry name" value="AcCoA-C-Actrans"/>
    <property type="match status" value="1"/>
</dbReference>
<keyword evidence="3 4" id="KW-0012">Acyltransferase</keyword>
<feature type="domain" description="Thiolase C-terminal" evidence="6">
    <location>
        <begin position="253"/>
        <end position="368"/>
    </location>
</feature>
<dbReference type="EMBL" id="CYSD01000032">
    <property type="protein sequence ID" value="CUH78625.1"/>
    <property type="molecule type" value="Genomic_DNA"/>
</dbReference>
<dbReference type="Pfam" id="PF00108">
    <property type="entry name" value="Thiolase_N"/>
    <property type="match status" value="1"/>
</dbReference>
<dbReference type="InterPro" id="IPR020613">
    <property type="entry name" value="Thiolase_CS"/>
</dbReference>
<evidence type="ECO:0000313" key="8">
    <source>
        <dbReference type="Proteomes" id="UP000052022"/>
    </source>
</evidence>
<dbReference type="CDD" id="cd00751">
    <property type="entry name" value="thiolase"/>
    <property type="match status" value="1"/>
</dbReference>
<dbReference type="Pfam" id="PF02803">
    <property type="entry name" value="Thiolase_C"/>
    <property type="match status" value="1"/>
</dbReference>
<proteinExistence type="inferred from homology"/>
<dbReference type="AlphaFoldDB" id="A0A0N7LZU3"/>
<dbReference type="PIRSF" id="PIRSF000429">
    <property type="entry name" value="Ac-CoA_Ac_transf"/>
    <property type="match status" value="1"/>
</dbReference>